<dbReference type="Proteomes" id="UP000306973">
    <property type="component" value="Unassembled WGS sequence"/>
</dbReference>
<feature type="chain" id="PRO_5024417788" evidence="1">
    <location>
        <begin position="24"/>
        <end position="155"/>
    </location>
</feature>
<comment type="caution">
    <text evidence="3">The sequence shown here is derived from an EMBL/GenBank/DDBJ whole genome shotgun (WGS) entry which is preliminary data.</text>
</comment>
<dbReference type="AlphaFoldDB" id="A0A5R8MJ91"/>
<name>A0A5R8MJ91_9GAMM</name>
<protein>
    <submittedName>
        <fullName evidence="3">PepSY domain-containing protein</fullName>
    </submittedName>
</protein>
<evidence type="ECO:0000313" key="4">
    <source>
        <dbReference type="Proteomes" id="UP000306973"/>
    </source>
</evidence>
<dbReference type="InterPro" id="IPR025711">
    <property type="entry name" value="PepSY"/>
</dbReference>
<dbReference type="RefSeq" id="WP_138180338.1">
    <property type="nucleotide sequence ID" value="NZ_VBUI01000007.1"/>
</dbReference>
<keyword evidence="1" id="KW-0732">Signal</keyword>
<dbReference type="Pfam" id="PF13670">
    <property type="entry name" value="PepSY_2"/>
    <property type="match status" value="1"/>
</dbReference>
<dbReference type="EMBL" id="VBUI01000007">
    <property type="protein sequence ID" value="TLF52059.1"/>
    <property type="molecule type" value="Genomic_DNA"/>
</dbReference>
<dbReference type="OrthoDB" id="7595029at2"/>
<proteinExistence type="predicted"/>
<feature type="signal peptide" evidence="1">
    <location>
        <begin position="1"/>
        <end position="23"/>
    </location>
</feature>
<evidence type="ECO:0000259" key="2">
    <source>
        <dbReference type="Pfam" id="PF13670"/>
    </source>
</evidence>
<organism evidence="3 4">
    <name type="scientific">Halomonas urmiana</name>
    <dbReference type="NCBI Taxonomy" id="490901"/>
    <lineage>
        <taxon>Bacteria</taxon>
        <taxon>Pseudomonadati</taxon>
        <taxon>Pseudomonadota</taxon>
        <taxon>Gammaproteobacteria</taxon>
        <taxon>Oceanospirillales</taxon>
        <taxon>Halomonadaceae</taxon>
        <taxon>Halomonas</taxon>
    </lineage>
</organism>
<feature type="domain" description="PepSY" evidence="2">
    <location>
        <begin position="9"/>
        <end position="85"/>
    </location>
</feature>
<reference evidence="3 4" key="1">
    <citation type="journal article" date="2007" name="Int. J. Syst. Evol. Microbiol.">
        <title>Halomonas saccharevitans sp. nov., Halomonas arcis sp. nov. and Halomonas subterranea sp. nov., halophilic bacteria isolated from hypersaline environments of China.</title>
        <authorList>
            <person name="Xu X.W."/>
            <person name="Wu Y.H."/>
            <person name="Zhou Z."/>
            <person name="Wang C.S."/>
            <person name="Zhou Y.G."/>
            <person name="Zhang H.B."/>
            <person name="Wang Y."/>
            <person name="Wu M."/>
        </authorList>
    </citation>
    <scope>NUCLEOTIDE SEQUENCE [LARGE SCALE GENOMIC DNA]</scope>
    <source>
        <strain evidence="3 4">TBZ3</strain>
    </source>
</reference>
<accession>A0A5R8MJ91</accession>
<keyword evidence="4" id="KW-1185">Reference proteome</keyword>
<evidence type="ECO:0000256" key="1">
    <source>
        <dbReference type="SAM" id="SignalP"/>
    </source>
</evidence>
<evidence type="ECO:0000313" key="3">
    <source>
        <dbReference type="EMBL" id="TLF52059.1"/>
    </source>
</evidence>
<sequence length="155" mass="17470">MQRTMILAGSLAALMSVATLAQAEDERLATERLDEILAHASAFGFQSFEEIEVERNDRFSVEGWLDDEWRAEVRFSLESGESLKEERNRREGGAWGMSEAEIREAMALATAEGLAEFEELEVYRNGRIEIEGRDADGRELEVRSRGGALLEVEQD</sequence>
<gene>
    <name evidence="3" type="ORF">FEI13_05880</name>
</gene>